<evidence type="ECO:0000313" key="2">
    <source>
        <dbReference type="EMBL" id="MBB5984151.1"/>
    </source>
</evidence>
<feature type="transmembrane region" description="Helical" evidence="1">
    <location>
        <begin position="198"/>
        <end position="228"/>
    </location>
</feature>
<accession>A0ABR6NA51</accession>
<dbReference type="Proteomes" id="UP001138540">
    <property type="component" value="Unassembled WGS sequence"/>
</dbReference>
<keyword evidence="3" id="KW-1185">Reference proteome</keyword>
<sequence length="607" mass="64577">MAAAPVHRLFRMVSGSASFAPGPRVLILMLWLLSASVMVAINWPYITALYFLDPDDALRLVQVRDLLAGQSWFDSLQHRIHPPAGVPMHWSRLVDLPIASMLALLTPVLGVVLAERVTLVAIPLLMLLALCFIVHATARALGLHRGPALLAVILLLSSASILIRFAPMRIDHHGMQIVMGALAMLALARADWRDGRAGLLAGVAMAGWLQISIEGLPYAVLVGSIFGLRHVARTDRWPDLLAYVAALTGLSVILLFGTHTPTDALFPWCDSVSPAYLVPLALAAIVLIGAQRAFPGGTRLQRAVPLALAGGAGLAAFLALSRQCLAGPFDTLDPLVYRHWYLSVREGLPLTAQTPDMQAMIVLPSLLGLVGSIIGLRQAGHGLERMAWVAILILQFGALAVSLSVMRAMSFAHLVALPGNAVLLGRLIAAAQRLRFMPLRVGLTAATAIATPLGAVSATAALHHDQEAGDSDGAPKSVACASLSRLRGLSALPPATLFTPLDIGAHVLAYTPHAVIGTGHHRNIEGMKMVIEGMTAMPSAAQAIVARAGADYVVLCAQENEVRKYRQLNPRGLAAVLASGNPPDWLEPVPMRPGESVLVYRVRLPVR</sequence>
<dbReference type="EMBL" id="JACHKA010000001">
    <property type="protein sequence ID" value="MBB5984151.1"/>
    <property type="molecule type" value="Genomic_DNA"/>
</dbReference>
<feature type="transmembrane region" description="Helical" evidence="1">
    <location>
        <begin position="302"/>
        <end position="320"/>
    </location>
</feature>
<gene>
    <name evidence="2" type="ORF">HNP60_000125</name>
</gene>
<evidence type="ECO:0000313" key="3">
    <source>
        <dbReference type="Proteomes" id="UP001138540"/>
    </source>
</evidence>
<feature type="transmembrane region" description="Helical" evidence="1">
    <location>
        <begin position="121"/>
        <end position="142"/>
    </location>
</feature>
<dbReference type="RefSeq" id="WP_184148920.1">
    <property type="nucleotide sequence ID" value="NZ_JACHKA010000001.1"/>
</dbReference>
<organism evidence="2 3">
    <name type="scientific">Sphingobium lignivorans</name>
    <dbReference type="NCBI Taxonomy" id="2735886"/>
    <lineage>
        <taxon>Bacteria</taxon>
        <taxon>Pseudomonadati</taxon>
        <taxon>Pseudomonadota</taxon>
        <taxon>Alphaproteobacteria</taxon>
        <taxon>Sphingomonadales</taxon>
        <taxon>Sphingomonadaceae</taxon>
        <taxon>Sphingobium</taxon>
    </lineage>
</organism>
<keyword evidence="1" id="KW-1133">Transmembrane helix</keyword>
<feature type="transmembrane region" description="Helical" evidence="1">
    <location>
        <begin position="240"/>
        <end position="259"/>
    </location>
</feature>
<feature type="transmembrane region" description="Helical" evidence="1">
    <location>
        <begin position="25"/>
        <end position="46"/>
    </location>
</feature>
<comment type="caution">
    <text evidence="2">The sequence shown here is derived from an EMBL/GenBank/DDBJ whole genome shotgun (WGS) entry which is preliminary data.</text>
</comment>
<reference evidence="2 3" key="1">
    <citation type="submission" date="2020-08" db="EMBL/GenBank/DDBJ databases">
        <title>Exploring microbial biodiversity for novel pathways involved in the catabolism of aromatic compounds derived from lignin.</title>
        <authorList>
            <person name="Elkins J."/>
        </authorList>
    </citation>
    <scope>NUCLEOTIDE SEQUENCE [LARGE SCALE GENOMIC DNA]</scope>
    <source>
        <strain evidence="2 3">B1D3A</strain>
    </source>
</reference>
<protein>
    <recommendedName>
        <fullName evidence="4">AcrB/AcrD/AcrF family protein</fullName>
    </recommendedName>
</protein>
<evidence type="ECO:0000256" key="1">
    <source>
        <dbReference type="SAM" id="Phobius"/>
    </source>
</evidence>
<feature type="transmembrane region" description="Helical" evidence="1">
    <location>
        <begin position="357"/>
        <end position="376"/>
    </location>
</feature>
<keyword evidence="1" id="KW-0812">Transmembrane</keyword>
<feature type="transmembrane region" description="Helical" evidence="1">
    <location>
        <begin position="388"/>
        <end position="405"/>
    </location>
</feature>
<name>A0ABR6NA51_9SPHN</name>
<keyword evidence="1" id="KW-0472">Membrane</keyword>
<proteinExistence type="predicted"/>
<feature type="transmembrane region" description="Helical" evidence="1">
    <location>
        <begin position="148"/>
        <end position="166"/>
    </location>
</feature>
<evidence type="ECO:0008006" key="4">
    <source>
        <dbReference type="Google" id="ProtNLM"/>
    </source>
</evidence>
<feature type="transmembrane region" description="Helical" evidence="1">
    <location>
        <begin position="271"/>
        <end position="290"/>
    </location>
</feature>